<reference evidence="1" key="1">
    <citation type="journal article" date="2020" name="Stud. Mycol.">
        <title>101 Dothideomycetes genomes: a test case for predicting lifestyles and emergence of pathogens.</title>
        <authorList>
            <person name="Haridas S."/>
            <person name="Albert R."/>
            <person name="Binder M."/>
            <person name="Bloem J."/>
            <person name="Labutti K."/>
            <person name="Salamov A."/>
            <person name="Andreopoulos B."/>
            <person name="Baker S."/>
            <person name="Barry K."/>
            <person name="Bills G."/>
            <person name="Bluhm B."/>
            <person name="Cannon C."/>
            <person name="Castanera R."/>
            <person name="Culley D."/>
            <person name="Daum C."/>
            <person name="Ezra D."/>
            <person name="Gonzalez J."/>
            <person name="Henrissat B."/>
            <person name="Kuo A."/>
            <person name="Liang C."/>
            <person name="Lipzen A."/>
            <person name="Lutzoni F."/>
            <person name="Magnuson J."/>
            <person name="Mondo S."/>
            <person name="Nolan M."/>
            <person name="Ohm R."/>
            <person name="Pangilinan J."/>
            <person name="Park H.-J."/>
            <person name="Ramirez L."/>
            <person name="Alfaro M."/>
            <person name="Sun H."/>
            <person name="Tritt A."/>
            <person name="Yoshinaga Y."/>
            <person name="Zwiers L.-H."/>
            <person name="Turgeon B."/>
            <person name="Goodwin S."/>
            <person name="Spatafora J."/>
            <person name="Crous P."/>
            <person name="Grigoriev I."/>
        </authorList>
    </citation>
    <scope>NUCLEOTIDE SEQUENCE</scope>
    <source>
        <strain evidence="1">CBS 109.77</strain>
    </source>
</reference>
<dbReference type="AlphaFoldDB" id="A0A6A6XH04"/>
<name>A0A6A6XH04_9PLEO</name>
<organism evidence="1 2">
    <name type="scientific">Melanomma pulvis-pyrius CBS 109.77</name>
    <dbReference type="NCBI Taxonomy" id="1314802"/>
    <lineage>
        <taxon>Eukaryota</taxon>
        <taxon>Fungi</taxon>
        <taxon>Dikarya</taxon>
        <taxon>Ascomycota</taxon>
        <taxon>Pezizomycotina</taxon>
        <taxon>Dothideomycetes</taxon>
        <taxon>Pleosporomycetidae</taxon>
        <taxon>Pleosporales</taxon>
        <taxon>Melanommataceae</taxon>
        <taxon>Melanomma</taxon>
    </lineage>
</organism>
<evidence type="ECO:0000313" key="2">
    <source>
        <dbReference type="Proteomes" id="UP000799757"/>
    </source>
</evidence>
<evidence type="ECO:0000313" key="1">
    <source>
        <dbReference type="EMBL" id="KAF2795651.1"/>
    </source>
</evidence>
<sequence>MQCHRVRTALEKDPNSKWGFVIYRCTYGDDAAWEKFMCHLQMRTRLNLETYGESDLFSRIDWSVQQDPSLDEAGSDEVRERFARWVKEGGEKDYWLGTPRHRACIRVDKFLLETVLDGPKPEDFDSIGTGFVELVSLDEREGETYVGLSYLVPRIYILLNGPGWENFAVKDGVAIP</sequence>
<proteinExistence type="predicted"/>
<dbReference type="Proteomes" id="UP000799757">
    <property type="component" value="Unassembled WGS sequence"/>
</dbReference>
<protein>
    <submittedName>
        <fullName evidence="1">Uncharacterized protein</fullName>
    </submittedName>
</protein>
<accession>A0A6A6XH04</accession>
<gene>
    <name evidence="1" type="ORF">K505DRAFT_416289</name>
</gene>
<dbReference type="EMBL" id="MU001852">
    <property type="protein sequence ID" value="KAF2795651.1"/>
    <property type="molecule type" value="Genomic_DNA"/>
</dbReference>
<dbReference type="OrthoDB" id="4424523at2759"/>
<keyword evidence="2" id="KW-1185">Reference proteome</keyword>